<organism evidence="2 3">
    <name type="scientific">Allofrancisella frigidaquae</name>
    <dbReference type="NCBI Taxonomy" id="1085644"/>
    <lineage>
        <taxon>Bacteria</taxon>
        <taxon>Pseudomonadati</taxon>
        <taxon>Pseudomonadota</taxon>
        <taxon>Gammaproteobacteria</taxon>
        <taxon>Thiotrichales</taxon>
        <taxon>Francisellaceae</taxon>
        <taxon>Allofrancisella</taxon>
    </lineage>
</organism>
<dbReference type="Proteomes" id="UP000503320">
    <property type="component" value="Chromosome"/>
</dbReference>
<evidence type="ECO:0000313" key="3">
    <source>
        <dbReference type="Proteomes" id="UP000503320"/>
    </source>
</evidence>
<keyword evidence="3" id="KW-1185">Reference proteome</keyword>
<feature type="region of interest" description="Disordered" evidence="1">
    <location>
        <begin position="380"/>
        <end position="401"/>
    </location>
</feature>
<protein>
    <submittedName>
        <fullName evidence="2">Uncharacterized protein</fullName>
    </submittedName>
</protein>
<gene>
    <name evidence="2" type="ORF">E3E15_03365</name>
</gene>
<accession>A0A6M3HTN9</accession>
<name>A0A6M3HTN9_9GAMM</name>
<dbReference type="KEGG" id="afri:E3E15_03365"/>
<dbReference type="RefSeq" id="WP_172106589.1">
    <property type="nucleotide sequence ID" value="NZ_CP038017.1"/>
</dbReference>
<proteinExistence type="predicted"/>
<dbReference type="EMBL" id="CP038017">
    <property type="protein sequence ID" value="QIV94447.1"/>
    <property type="molecule type" value="Genomic_DNA"/>
</dbReference>
<evidence type="ECO:0000256" key="1">
    <source>
        <dbReference type="SAM" id="MobiDB-lite"/>
    </source>
</evidence>
<sequence>MNEIDEIKTQVVSMFDFDELPLSKKISLHIKNILELNGPQLSIESLDIALKTLQDQLISLKNVQPGIEQLRTVASDGVYQNINTICTLFLQEKNKCFFGLSPENQNFEKYPQIYIHYIRILESYFSYVLVTLDLIRDFLFSSKYHNLRSYNEFLRKLTDWKFKQKGILIIELLIIRFKLPEFEFETVQLPAHVCKNIKAINSMYLDEIHHYHQSGSLDDFKLLNPLKLLDPIKPIKCVFYARMLESCFKYIASSSLTLRILPKKTNLLAQKLVYSLGILPQFEHTWQQSVTMYKGMQRYTKYNREAIVMHIDTSGDRYAVNTCMILDPNVDLIMISDYNSYSKLSGYLSFWMGFAKSAFPKLYRNGANSRFTVFIGGSHKSSDEEYSNKREIDSHKKQKTDLEKKINSQKKTYKTLEEKLKQEFYDNHMNEKTFSTVHREEENLVSLENDIQIVSEKLHQYEQESKEEIANRIKSFKSDWDDCNFGDYATIIVSKKGENEKHTYYYQQLSNHQFQNKFHNDIPQNSSSHITSTDLALEQIEKYSSVHNRRITRTVGEAHEMIKKSIDKNGAKYMKDIMTDKLKASLTDTARTAISKYIDTLLQQNQLIQNKGTLVVISRGMNREELTLFRNTEYQKKKITDDVNLFDLCDTSAQGRDNKTGKKNLHHMMCKELKDFYEGLSDTYNIVFMGDPIYHHMGFPSEETKYKFSDKVIDATQIWNKEPFKNDKDGSTMCKQAYFILELQNKTKGVVQTGVRTGMMEYMAYFCVPTVGIEFQRDYDENPGTTGINRLLNIASWIDECEEEGPVATFQKHFKTKNNKFVPWILLGSSIPYGASTKKHPLTHNRKYNGFWREFKANTKELYRYIFDNYMCNIKNKFTIS</sequence>
<reference evidence="2 3" key="1">
    <citation type="submission" date="2019-03" db="EMBL/GenBank/DDBJ databases">
        <title>Complete Genome Sequence of Allofrancisella frigidaquae Strain SYSU 10HL1970 Isolated from Water-Cooling Systems in China.</title>
        <authorList>
            <person name="Ohrman C."/>
            <person name="Uneklint I."/>
            <person name="Sjodin A."/>
        </authorList>
    </citation>
    <scope>NUCLEOTIDE SEQUENCE [LARGE SCALE GENOMIC DNA]</scope>
    <source>
        <strain evidence="2 3">SYSU 10HL1970</strain>
    </source>
</reference>
<evidence type="ECO:0000313" key="2">
    <source>
        <dbReference type="EMBL" id="QIV94447.1"/>
    </source>
</evidence>
<dbReference type="AlphaFoldDB" id="A0A6M3HTN9"/>